<protein>
    <recommendedName>
        <fullName evidence="3">PQQ-binding-like beta-propeller repeat protein</fullName>
    </recommendedName>
</protein>
<dbReference type="AlphaFoldDB" id="A0A6L6XSP1"/>
<comment type="caution">
    <text evidence="1">The sequence shown here is derived from an EMBL/GenBank/DDBJ whole genome shotgun (WGS) entry which is preliminary data.</text>
</comment>
<organism evidence="1 2">
    <name type="scientific">Nocardioides agri</name>
    <dbReference type="NCBI Taxonomy" id="2682843"/>
    <lineage>
        <taxon>Bacteria</taxon>
        <taxon>Bacillati</taxon>
        <taxon>Actinomycetota</taxon>
        <taxon>Actinomycetes</taxon>
        <taxon>Propionibacteriales</taxon>
        <taxon>Nocardioidaceae</taxon>
        <taxon>Nocardioides</taxon>
    </lineage>
</organism>
<sequence length="344" mass="35553">MRAPYAAVAALLAVAGCTSEVDPRPAAPAKEASAEPAVLEWQPVDGPVAATVTRNSDWTLTVAADGRSWELAGPASGSGGGSQGQRVSDALLDEDWAVVVLQDEAERRPSTATVTDLATGETFTLDGRSPVPTTTGGTWALGDDRLVHATVRGGRYCLAEVDLGSRRSSVAWCAPERHGFSTAQVSDDGEVSLLTFDDARPSCRTVVSLDDGTPTPYAGVEECAGWEGVRTDGGAVWSVIPDERRIEDARFHGRSGGAEVDLGAGIAGSLVACGGAAYFARDPQREGQPATLVRWTAAEGASVVYESPPGDAFLEPPRCGGDAITVTARTSAGDEQVSASVGPR</sequence>
<dbReference type="PROSITE" id="PS51257">
    <property type="entry name" value="PROKAR_LIPOPROTEIN"/>
    <property type="match status" value="1"/>
</dbReference>
<dbReference type="RefSeq" id="WP_157342395.1">
    <property type="nucleotide sequence ID" value="NZ_WSEK01000004.1"/>
</dbReference>
<evidence type="ECO:0008006" key="3">
    <source>
        <dbReference type="Google" id="ProtNLM"/>
    </source>
</evidence>
<reference evidence="1 2" key="1">
    <citation type="submission" date="2019-12" db="EMBL/GenBank/DDBJ databases">
        <authorList>
            <person name="Huq M.A."/>
        </authorList>
    </citation>
    <scope>NUCLEOTIDE SEQUENCE [LARGE SCALE GENOMIC DNA]</scope>
    <source>
        <strain evidence="1 2">MAH-18</strain>
    </source>
</reference>
<gene>
    <name evidence="1" type="ORF">GON03_10635</name>
</gene>
<name>A0A6L6XSP1_9ACTN</name>
<dbReference type="EMBL" id="WSEK01000004">
    <property type="protein sequence ID" value="MVQ49637.1"/>
    <property type="molecule type" value="Genomic_DNA"/>
</dbReference>
<evidence type="ECO:0000313" key="2">
    <source>
        <dbReference type="Proteomes" id="UP000473525"/>
    </source>
</evidence>
<accession>A0A6L6XSP1</accession>
<evidence type="ECO:0000313" key="1">
    <source>
        <dbReference type="EMBL" id="MVQ49637.1"/>
    </source>
</evidence>
<keyword evidence="2" id="KW-1185">Reference proteome</keyword>
<proteinExistence type="predicted"/>
<dbReference type="Proteomes" id="UP000473525">
    <property type="component" value="Unassembled WGS sequence"/>
</dbReference>